<dbReference type="AlphaFoldDB" id="A0A7Y0KZZ0"/>
<accession>A0A7Y0KZZ0</accession>
<gene>
    <name evidence="2" type="ORF">HIJ39_00235</name>
</gene>
<name>A0A7Y0KZZ0_9FIRM</name>
<dbReference type="EMBL" id="JABBVZ010000001">
    <property type="protein sequence ID" value="NMP20789.1"/>
    <property type="molecule type" value="Genomic_DNA"/>
</dbReference>
<reference evidence="2 3" key="1">
    <citation type="submission" date="2020-04" db="EMBL/GenBank/DDBJ databases">
        <authorList>
            <person name="Zhang R."/>
            <person name="Schippers A."/>
        </authorList>
    </citation>
    <scope>NUCLEOTIDE SEQUENCE [LARGE SCALE GENOMIC DNA]</scope>
    <source>
        <strain evidence="2 3">DSM 109850</strain>
    </source>
</reference>
<proteinExistence type="predicted"/>
<comment type="caution">
    <text evidence="2">The sequence shown here is derived from an EMBL/GenBank/DDBJ whole genome shotgun (WGS) entry which is preliminary data.</text>
</comment>
<organism evidence="2 3">
    <name type="scientific">Sulfobacillus harzensis</name>
    <dbReference type="NCBI Taxonomy" id="2729629"/>
    <lineage>
        <taxon>Bacteria</taxon>
        <taxon>Bacillati</taxon>
        <taxon>Bacillota</taxon>
        <taxon>Clostridia</taxon>
        <taxon>Eubacteriales</taxon>
        <taxon>Clostridiales Family XVII. Incertae Sedis</taxon>
        <taxon>Sulfobacillus</taxon>
    </lineage>
</organism>
<dbReference type="Proteomes" id="UP000533476">
    <property type="component" value="Unassembled WGS sequence"/>
</dbReference>
<evidence type="ECO:0000256" key="1">
    <source>
        <dbReference type="SAM" id="MobiDB-lite"/>
    </source>
</evidence>
<dbReference type="RefSeq" id="WP_169095489.1">
    <property type="nucleotide sequence ID" value="NZ_JABBVZ010000001.1"/>
</dbReference>
<evidence type="ECO:0000313" key="2">
    <source>
        <dbReference type="EMBL" id="NMP20789.1"/>
    </source>
</evidence>
<keyword evidence="3" id="KW-1185">Reference proteome</keyword>
<sequence>MSDLYLVSPNNPAKAQDLNQVVAALTGANDTPFIAYQPIANPGAPTATVSSATGVLDGAYAYLVVFRTGYVDGFDTIHYSGNQTAAGTASTTVNPADNAVDLTNIPLGPTGVVARDLYRTQAGGSTFYYLDTIEDNVTTDYTDNTPDSGLGTTTAPTVNTTGSPPQLPVYPAVPGYTAPVGSLVAVQAGSGDPAVIYRSTGSGWIQIPDLATANTFTAQQTMLDVAVSGLPGATTPSRYVGGTSGGAPTSGTFQAGDFVVDAASQTLWLCTTAGSPGTWVKASPSAATATAAGIVETAQTVSGTPAVPVIVARPAETELTTTSATTIFSVTPAATGGFFCYLYARVGTAATTVTATLTYTSNSGAQTYYVWNAQDLPVGDNAAVPFFFQAVSGDAITLTVTAGTANQVYIDARLLAV</sequence>
<protein>
    <submittedName>
        <fullName evidence="2">Uncharacterized protein</fullName>
    </submittedName>
</protein>
<feature type="compositionally biased region" description="Low complexity" evidence="1">
    <location>
        <begin position="152"/>
        <end position="161"/>
    </location>
</feature>
<evidence type="ECO:0000313" key="3">
    <source>
        <dbReference type="Proteomes" id="UP000533476"/>
    </source>
</evidence>
<feature type="region of interest" description="Disordered" evidence="1">
    <location>
        <begin position="143"/>
        <end position="166"/>
    </location>
</feature>